<comment type="caution">
    <text evidence="1">The sequence shown here is derived from an EMBL/GenBank/DDBJ whole genome shotgun (WGS) entry which is preliminary data.</text>
</comment>
<name>A0ABP0KD47_9DINO</name>
<dbReference type="PANTHER" id="PTHR47485">
    <property type="entry name" value="THYLAKOID LUMENAL 17.4 KDA PROTEIN, CHLOROPLASTIC"/>
    <property type="match status" value="1"/>
</dbReference>
<organism evidence="1 2">
    <name type="scientific">Durusdinium trenchii</name>
    <dbReference type="NCBI Taxonomy" id="1381693"/>
    <lineage>
        <taxon>Eukaryota</taxon>
        <taxon>Sar</taxon>
        <taxon>Alveolata</taxon>
        <taxon>Dinophyceae</taxon>
        <taxon>Suessiales</taxon>
        <taxon>Symbiodiniaceae</taxon>
        <taxon>Durusdinium</taxon>
    </lineage>
</organism>
<reference evidence="1 2" key="1">
    <citation type="submission" date="2024-02" db="EMBL/GenBank/DDBJ databases">
        <authorList>
            <person name="Chen Y."/>
            <person name="Shah S."/>
            <person name="Dougan E. K."/>
            <person name="Thang M."/>
            <person name="Chan C."/>
        </authorList>
    </citation>
    <scope>NUCLEOTIDE SEQUENCE [LARGE SCALE GENOMIC DNA]</scope>
</reference>
<evidence type="ECO:0000313" key="1">
    <source>
        <dbReference type="EMBL" id="CAK9024715.1"/>
    </source>
</evidence>
<protein>
    <submittedName>
        <fullName evidence="1">FH protein interacting protein FIP2 (BTB/POZ domain-containing protein At5g55000)</fullName>
    </submittedName>
</protein>
<accession>A0ABP0KD47</accession>
<dbReference type="Proteomes" id="UP001642464">
    <property type="component" value="Unassembled WGS sequence"/>
</dbReference>
<dbReference type="PANTHER" id="PTHR47485:SF1">
    <property type="entry name" value="THYLAKOID LUMENAL 17.4 KDA PROTEIN, CHLOROPLASTIC"/>
    <property type="match status" value="1"/>
</dbReference>
<dbReference type="InterPro" id="IPR001646">
    <property type="entry name" value="5peptide_repeat"/>
</dbReference>
<dbReference type="SUPFAM" id="SSF141571">
    <property type="entry name" value="Pentapeptide repeat-like"/>
    <property type="match status" value="1"/>
</dbReference>
<sequence>MALCSGRKAHSKATPSASPHSGPREEHDKGGATGPPREEQPKMPAELEGPEWKQKWQRVLDERCKELKGQAKYLKVDKEVLEQVISGIEDRRDQCEGCHLLERFRIVDDTKRHEGVKKKDGHQEAGLRFEVVFKEQSDHPPSNIQQEKEALENFSSSETAREELPQLVAALLKAVNLPAERANLRGAHLQYVQLQGVCLEKANLQGADLRGADLRGANLKKAQLQAADLRGAKLRGANLDGASLHGATLVNAELQDVKFRLTDLTGANLFGADLTGAQMMSAEWQKGKAPICLNIKCPRVPLGSFSKKARHESAGQMMKQMFLGREDREELDDTEDETDETTKGVPSDQEDTLYSERSECVPLLDCCGSSIVPVDVEPDLLKRFETAVQQVERHLGDGDMAQVKVLRKMMEEMKKDTFTKNVEPLLKAQAQAKEAKAEPELITTLEELARLADKPTGGKFTKAVTDFAAQLIKVEGLAVPEETCDKAKDTGSKEAKVIVTRIKKLIDFQLTAPTSYSSGFACFIPPFQMTSDLRELEDMLGHIEKLQETVNVNNWDDIIDNFVCMLKLQSQLTGERSRSVFLAMWKGEKLRQSVGVAKLFQEVNNHNDPPNFVMHKVKDAVQVVKEDALAWRTALKKEITSINRAKARQDFLIQCICQGILVFFSTTLSLLISLFLRPYVEKKFMSGSESTPPGE</sequence>
<gene>
    <name evidence="1" type="ORF">SCF082_LOCUS16759</name>
</gene>
<dbReference type="EMBL" id="CAXAMM010011001">
    <property type="protein sequence ID" value="CAK9024715.1"/>
    <property type="molecule type" value="Genomic_DNA"/>
</dbReference>
<dbReference type="Pfam" id="PF00805">
    <property type="entry name" value="Pentapeptide"/>
    <property type="match status" value="2"/>
</dbReference>
<evidence type="ECO:0000313" key="2">
    <source>
        <dbReference type="Proteomes" id="UP001642464"/>
    </source>
</evidence>
<proteinExistence type="predicted"/>
<dbReference type="Gene3D" id="2.160.20.80">
    <property type="entry name" value="E3 ubiquitin-protein ligase SopA"/>
    <property type="match status" value="1"/>
</dbReference>
<keyword evidence="2" id="KW-1185">Reference proteome</keyword>